<dbReference type="PANTHER" id="PTHR21192">
    <property type="entry name" value="NUCLEAR PROTEIN E3-3"/>
    <property type="match status" value="1"/>
</dbReference>
<proteinExistence type="predicted"/>
<dbReference type="InterPro" id="IPR036748">
    <property type="entry name" value="MTH938-like_sf"/>
</dbReference>
<dbReference type="AlphaFoldDB" id="W0DRR0"/>
<name>W0DRR0_9GAMM</name>
<evidence type="ECO:0000313" key="2">
    <source>
        <dbReference type="Proteomes" id="UP000005380"/>
    </source>
</evidence>
<dbReference type="eggNOG" id="COG3737">
    <property type="taxonomic scope" value="Bacteria"/>
</dbReference>
<sequence>MKFTEHLNPGVNRIRSYEPNRVRVNQQVISQSCVISQHHLLLDWSVSQLDDLNEQNLSILSDLKPEVLILGTGERQIFPPVTVMQFFIERGISLEVMSNDAACRTYNILTTEDREVVIALIMAPSHD</sequence>
<gene>
    <name evidence="1" type="ORF">THIAE_05400</name>
</gene>
<evidence type="ECO:0008006" key="3">
    <source>
        <dbReference type="Google" id="ProtNLM"/>
    </source>
</evidence>
<dbReference type="CDD" id="cd05560">
    <property type="entry name" value="Xcc1710_like"/>
    <property type="match status" value="1"/>
</dbReference>
<organism evidence="1 2">
    <name type="scientific">Thiomicrospira aerophila AL3</name>
    <dbReference type="NCBI Taxonomy" id="717772"/>
    <lineage>
        <taxon>Bacteria</taxon>
        <taxon>Pseudomonadati</taxon>
        <taxon>Pseudomonadota</taxon>
        <taxon>Gammaproteobacteria</taxon>
        <taxon>Thiotrichales</taxon>
        <taxon>Piscirickettsiaceae</taxon>
        <taxon>Thiomicrospira</taxon>
    </lineage>
</organism>
<dbReference type="InParanoid" id="W0DRR0"/>
<dbReference type="OrthoDB" id="9800373at2"/>
<dbReference type="PANTHER" id="PTHR21192:SF2">
    <property type="entry name" value="NADH DEHYDROGENASE [UBIQUINONE] 1 ALPHA SUBCOMPLEX ASSEMBLY FACTOR 3"/>
    <property type="match status" value="1"/>
</dbReference>
<dbReference type="Pfam" id="PF04430">
    <property type="entry name" value="DUF498"/>
    <property type="match status" value="1"/>
</dbReference>
<dbReference type="KEGG" id="tao:THIAE_05400"/>
<dbReference type="InterPro" id="IPR007523">
    <property type="entry name" value="NDUFAF3/AAMDC"/>
</dbReference>
<dbReference type="SUPFAM" id="SSF64076">
    <property type="entry name" value="MTH938-like"/>
    <property type="match status" value="1"/>
</dbReference>
<accession>W0DRR0</accession>
<dbReference type="STRING" id="717772.THIAE_05400"/>
<evidence type="ECO:0000313" key="1">
    <source>
        <dbReference type="EMBL" id="AHF01305.1"/>
    </source>
</evidence>
<protein>
    <recommendedName>
        <fullName evidence="3">Xcc1710-like domain-containing protein</fullName>
    </recommendedName>
</protein>
<dbReference type="HOGENOM" id="CLU_074390_2_1_6"/>
<keyword evidence="2" id="KW-1185">Reference proteome</keyword>
<reference evidence="1 2" key="1">
    <citation type="submission" date="2013-12" db="EMBL/GenBank/DDBJ databases">
        <authorList>
            <consortium name="DOE Joint Genome Institute"/>
            <person name="Kappler U."/>
            <person name="Huntemann M."/>
            <person name="Han J."/>
            <person name="Chen A."/>
            <person name="Kyrpides N."/>
            <person name="Mavromatis K."/>
            <person name="Markowitz V."/>
            <person name="Palaniappan K."/>
            <person name="Ivanova N."/>
            <person name="Schaumberg A."/>
            <person name="Pati A."/>
            <person name="Liolios K."/>
            <person name="Nordberg H.P."/>
            <person name="Cantor M.N."/>
            <person name="Hua S.X."/>
            <person name="Woyke T."/>
        </authorList>
    </citation>
    <scope>NUCLEOTIDE SEQUENCE [LARGE SCALE GENOMIC DNA]</scope>
    <source>
        <strain evidence="2">AL2</strain>
    </source>
</reference>
<dbReference type="Proteomes" id="UP000005380">
    <property type="component" value="Chromosome"/>
</dbReference>
<dbReference type="Gene3D" id="3.40.1230.10">
    <property type="entry name" value="MTH938-like"/>
    <property type="match status" value="1"/>
</dbReference>
<dbReference type="EMBL" id="CP007030">
    <property type="protein sequence ID" value="AHF01305.1"/>
    <property type="molecule type" value="Genomic_DNA"/>
</dbReference>
<dbReference type="RefSeq" id="WP_006460371.1">
    <property type="nucleotide sequence ID" value="NZ_CP007030.1"/>
</dbReference>